<dbReference type="InterPro" id="IPR012337">
    <property type="entry name" value="RNaseH-like_sf"/>
</dbReference>
<keyword evidence="2" id="KW-1185">Reference proteome</keyword>
<reference evidence="1 2" key="1">
    <citation type="journal article" date="2014" name="Nature">
        <title>An environmental bacterial taxon with a large and distinct metabolic repertoire.</title>
        <authorList>
            <person name="Wilson M.C."/>
            <person name="Mori T."/>
            <person name="Ruckert C."/>
            <person name="Uria A.R."/>
            <person name="Helf M.J."/>
            <person name="Takada K."/>
            <person name="Gernert C."/>
            <person name="Steffens U.A."/>
            <person name="Heycke N."/>
            <person name="Schmitt S."/>
            <person name="Rinke C."/>
            <person name="Helfrich E.J."/>
            <person name="Brachmann A.O."/>
            <person name="Gurgui C."/>
            <person name="Wakimoto T."/>
            <person name="Kracht M."/>
            <person name="Crusemann M."/>
            <person name="Hentschel U."/>
            <person name="Abe I."/>
            <person name="Matsunaga S."/>
            <person name="Kalinowski J."/>
            <person name="Takeyama H."/>
            <person name="Piel J."/>
        </authorList>
    </citation>
    <scope>NUCLEOTIDE SEQUENCE [LARGE SCALE GENOMIC DNA]</scope>
    <source>
        <strain evidence="2">TSY1</strain>
    </source>
</reference>
<organism evidence="1 2">
    <name type="scientific">Entotheonella factor</name>
    <dbReference type="NCBI Taxonomy" id="1429438"/>
    <lineage>
        <taxon>Bacteria</taxon>
        <taxon>Pseudomonadati</taxon>
        <taxon>Nitrospinota/Tectimicrobiota group</taxon>
        <taxon>Candidatus Tectimicrobiota</taxon>
        <taxon>Candidatus Entotheonellia</taxon>
        <taxon>Candidatus Entotheonellales</taxon>
        <taxon>Candidatus Entotheonellaceae</taxon>
        <taxon>Candidatus Entotheonella</taxon>
    </lineage>
</organism>
<dbReference type="AlphaFoldDB" id="W4L287"/>
<protein>
    <submittedName>
        <fullName evidence="1">Uncharacterized protein</fullName>
    </submittedName>
</protein>
<dbReference type="Gene3D" id="3.30.420.10">
    <property type="entry name" value="Ribonuclease H-like superfamily/Ribonuclease H"/>
    <property type="match status" value="1"/>
</dbReference>
<sequence>MGMSLGVVWDSHQQRFTTYFEKDIDALLAHLQQADLIVGFNIIGFDYSVLRGYTRFDFKQLNTLDMLRDIHARLRYRVSLDALGRATLNTPKSADGLQALQWFKEGRMDLIEAYCQKDVEVTRDLFQYGLDHGYLIFDRKGQGRMRIPLDWDLGGVGAEGRRRVMIYEHRKAVVEHLLVFRNKVAERGIEVDNLIEVNRDERDHDQRR</sequence>
<evidence type="ECO:0000313" key="1">
    <source>
        <dbReference type="EMBL" id="ETW92019.1"/>
    </source>
</evidence>
<dbReference type="PATRIC" id="fig|1429438.4.peg.8368"/>
<dbReference type="GO" id="GO:0003676">
    <property type="term" value="F:nucleic acid binding"/>
    <property type="evidence" value="ECO:0007669"/>
    <property type="project" value="InterPro"/>
</dbReference>
<proteinExistence type="predicted"/>
<name>W4L287_ENTF1</name>
<comment type="caution">
    <text evidence="1">The sequence shown here is derived from an EMBL/GenBank/DDBJ whole genome shotgun (WGS) entry which is preliminary data.</text>
</comment>
<dbReference type="HOGENOM" id="CLU_1318971_0_0_7"/>
<dbReference type="SUPFAM" id="SSF53098">
    <property type="entry name" value="Ribonuclease H-like"/>
    <property type="match status" value="1"/>
</dbReference>
<dbReference type="InterPro" id="IPR036397">
    <property type="entry name" value="RNaseH_sf"/>
</dbReference>
<dbReference type="EMBL" id="AZHW01001736">
    <property type="protein sequence ID" value="ETW92019.1"/>
    <property type="molecule type" value="Genomic_DNA"/>
</dbReference>
<gene>
    <name evidence="1" type="ORF">ETSY1_45640</name>
</gene>
<accession>W4L287</accession>
<evidence type="ECO:0000313" key="2">
    <source>
        <dbReference type="Proteomes" id="UP000019141"/>
    </source>
</evidence>
<dbReference type="Proteomes" id="UP000019141">
    <property type="component" value="Unassembled WGS sequence"/>
</dbReference>